<proteinExistence type="predicted"/>
<keyword evidence="2" id="KW-1185">Reference proteome</keyword>
<dbReference type="EMBL" id="FP476056">
    <property type="protein sequence ID" value="CAZ98436.1"/>
    <property type="molecule type" value="Genomic_DNA"/>
</dbReference>
<dbReference type="AlphaFoldDB" id="G0KZF4"/>
<dbReference type="STRING" id="63186.ZOBELLIA_4301"/>
<dbReference type="Proteomes" id="UP000008898">
    <property type="component" value="Chromosome"/>
</dbReference>
<protein>
    <submittedName>
        <fullName evidence="1">Uncharacterized protein</fullName>
    </submittedName>
</protein>
<accession>G0KZF4</accession>
<sequence>MNQDIVENVYINDALYDFKEDNIVNSNKMEYAIEVKRKMYSQFLNHQFENLNVLTGAGSSIGVGKTKKGKLLSHLWDDSVSKITEKKFYKFCELVRYVDKDKTSGNYVKNLEKLLSLANIAKDYVKDKAEEGEEEVDIKSIISKIESLIKDNCTITLPEDNPHQVFLEKITKRKVTFPRAKVFTLNYDTLFEQAGRKSNYTIIDGFSFSLPRTFSGRNFDYDIVSRSLSRVKEDDNFIQKVFHLYKPHGSVDWSKENGDILQKEKVDYALMIYPKDSKYESSYEQPYFEMMSRFQQNLRNENVLLICIGFSFNDKHIVTAIIEALEQNPSFQLMVVNKGIDDSSENFKPFFEAAKKYNNIALVDEEFVDFVKYYPDLKSYSQESNNKIIINNLTPDE</sequence>
<name>G0KZF4_ZOBGA</name>
<organism evidence="1 2">
    <name type="scientific">Zobellia galactanivorans (strain DSM 12802 / CCUG 47099 / CIP 106680 / NCIMB 13871 / Dsij)</name>
    <dbReference type="NCBI Taxonomy" id="63186"/>
    <lineage>
        <taxon>Bacteria</taxon>
        <taxon>Pseudomonadati</taxon>
        <taxon>Bacteroidota</taxon>
        <taxon>Flavobacteriia</taxon>
        <taxon>Flavobacteriales</taxon>
        <taxon>Flavobacteriaceae</taxon>
        <taxon>Zobellia</taxon>
    </lineage>
</organism>
<reference evidence="2" key="1">
    <citation type="submission" date="2009-07" db="EMBL/GenBank/DDBJ databases">
        <title>Complete genome sequence of Zobellia galactanivorans Dsij.</title>
        <authorList>
            <consortium name="Genoscope - CEA"/>
        </authorList>
    </citation>
    <scope>NUCLEOTIDE SEQUENCE [LARGE SCALE GENOMIC DNA]</scope>
    <source>
        <strain evidence="2">DSM 12802 / CCUG 47099 / CIP 106680 / NCIMB 13871 / Dsij</strain>
    </source>
</reference>
<evidence type="ECO:0000313" key="1">
    <source>
        <dbReference type="EMBL" id="CAZ98436.1"/>
    </source>
</evidence>
<evidence type="ECO:0000313" key="2">
    <source>
        <dbReference type="Proteomes" id="UP000008898"/>
    </source>
</evidence>
<reference evidence="1 2" key="2">
    <citation type="journal article" date="2012" name="Environ. Microbiol.">
        <title>Characterization of the first alginolytic operons in a marine bacterium: from their emergence in marine Flavobacteriia to their independent transfers to marine Proteobacteria and human gut Bacteroides.</title>
        <authorList>
            <person name="Thomas F."/>
            <person name="Barbeyron T."/>
            <person name="Tonon T."/>
            <person name="Genicot S."/>
            <person name="Czjzek M."/>
            <person name="Michel G."/>
        </authorList>
    </citation>
    <scope>NUCLEOTIDE SEQUENCE [LARGE SCALE GENOMIC DNA]</scope>
    <source>
        <strain evidence="2">DSM 12802 / CCUG 47099 / CIP 106680 / NCIMB 13871 / Dsij</strain>
    </source>
</reference>
<dbReference type="KEGG" id="zga:ZOBELLIA_4301"/>
<gene>
    <name evidence="1" type="ordered locus">zobellia_4301</name>
</gene>
<dbReference type="HOGENOM" id="CLU_040645_0_0_10"/>
<dbReference type="PATRIC" id="fig|63186.3.peg.4218"/>
<dbReference type="Pfam" id="PF13289">
    <property type="entry name" value="SIR2_2"/>
    <property type="match status" value="1"/>
</dbReference>